<sequence>MTTQRTPEKTQQEVADMAPAERDAYLQRKAAEGVAEDSWMFDIIAQIKANAAARKQSQAVGDANERAATTGHDVQYVQGLQPSDANYRGNDHTQLKAFLDSNLDVEQVSNVSTAYHQVHKAFEDFSKTMTQAVNASKGEWEGSSADSAHGYFTSLAKWSDANSQNAKLASETLYDQGTAASNAKNQMPNPIPFNWNDEFKDWVTSNPFNMGENIDKSIQKQKDSQAAHEEAAGVMSKYDNELYQSASKQPAFAEPPKFGEGTGTSGDTGKDTGRSGDSSSSSGFNTGNSGNTGSSYTPGATPSAPPPVHGPGATTGAGQVAGATSASSFVPPTQNPNPGPNPNQNQNMMPMAPPMMGGGSFGPGGDNEYNSKTGRGGGFGPGSGSSSGAGAQGAGNSSGAARPGGVGAAESAAGRGLGGPGAAGRGGPAGMGGMGRGQGGKGEEDQEHQRPTYLVEGDPDDVFGSNARTAPPVIGE</sequence>
<feature type="region of interest" description="Disordered" evidence="1">
    <location>
        <begin position="246"/>
        <end position="476"/>
    </location>
</feature>
<reference evidence="2 3" key="1">
    <citation type="submission" date="2016-10" db="EMBL/GenBank/DDBJ databases">
        <authorList>
            <person name="de Groot N.N."/>
        </authorList>
    </citation>
    <scope>NUCLEOTIDE SEQUENCE [LARGE SCALE GENOMIC DNA]</scope>
    <source>
        <strain evidence="2 3">CPCC 202699</strain>
    </source>
</reference>
<feature type="compositionally biased region" description="Low complexity" evidence="1">
    <location>
        <begin position="275"/>
        <end position="295"/>
    </location>
</feature>
<feature type="compositionally biased region" description="Gly residues" evidence="1">
    <location>
        <begin position="374"/>
        <end position="393"/>
    </location>
</feature>
<dbReference type="OrthoDB" id="3691371at2"/>
<feature type="compositionally biased region" description="Gly residues" evidence="1">
    <location>
        <begin position="415"/>
        <end position="440"/>
    </location>
</feature>
<feature type="compositionally biased region" description="Basic and acidic residues" evidence="1">
    <location>
        <begin position="441"/>
        <end position="450"/>
    </location>
</feature>
<protein>
    <recommendedName>
        <fullName evidence="4">PPE family protein</fullName>
    </recommendedName>
</protein>
<evidence type="ECO:0008006" key="4">
    <source>
        <dbReference type="Google" id="ProtNLM"/>
    </source>
</evidence>
<evidence type="ECO:0000313" key="3">
    <source>
        <dbReference type="Proteomes" id="UP000199515"/>
    </source>
</evidence>
<feature type="compositionally biased region" description="Gly residues" evidence="1">
    <location>
        <begin position="356"/>
        <end position="365"/>
    </location>
</feature>
<dbReference type="InterPro" id="IPR038332">
    <property type="entry name" value="PPE_sf"/>
</dbReference>
<dbReference type="AlphaFoldDB" id="A0A1H3SRU8"/>
<dbReference type="STRING" id="589385.SAMN05421504_11566"/>
<keyword evidence="3" id="KW-1185">Reference proteome</keyword>
<accession>A0A1H3SRU8</accession>
<dbReference type="Proteomes" id="UP000199515">
    <property type="component" value="Unassembled WGS sequence"/>
</dbReference>
<dbReference type="EMBL" id="FNON01000015">
    <property type="protein sequence ID" value="SDZ40692.1"/>
    <property type="molecule type" value="Genomic_DNA"/>
</dbReference>
<dbReference type="RefSeq" id="WP_091299665.1">
    <property type="nucleotide sequence ID" value="NZ_FNON01000015.1"/>
</dbReference>
<proteinExistence type="predicted"/>
<feature type="compositionally biased region" description="Low complexity" evidence="1">
    <location>
        <begin position="310"/>
        <end position="332"/>
    </location>
</feature>
<gene>
    <name evidence="2" type="ORF">SAMN05421504_11566</name>
</gene>
<dbReference type="Gene3D" id="1.20.1260.20">
    <property type="entry name" value="PPE superfamily"/>
    <property type="match status" value="1"/>
</dbReference>
<organism evidence="2 3">
    <name type="scientific">Amycolatopsis xylanica</name>
    <dbReference type="NCBI Taxonomy" id="589385"/>
    <lineage>
        <taxon>Bacteria</taxon>
        <taxon>Bacillati</taxon>
        <taxon>Actinomycetota</taxon>
        <taxon>Actinomycetes</taxon>
        <taxon>Pseudonocardiales</taxon>
        <taxon>Pseudonocardiaceae</taxon>
        <taxon>Amycolatopsis</taxon>
    </lineage>
</organism>
<evidence type="ECO:0000256" key="1">
    <source>
        <dbReference type="SAM" id="MobiDB-lite"/>
    </source>
</evidence>
<name>A0A1H3SRU8_9PSEU</name>
<evidence type="ECO:0000313" key="2">
    <source>
        <dbReference type="EMBL" id="SDZ40692.1"/>
    </source>
</evidence>